<feature type="domain" description="GST N-terminal" evidence="1">
    <location>
        <begin position="1"/>
        <end position="82"/>
    </location>
</feature>
<keyword evidence="3" id="KW-0808">Transferase</keyword>
<dbReference type="GO" id="GO:0016740">
    <property type="term" value="F:transferase activity"/>
    <property type="evidence" value="ECO:0007669"/>
    <property type="project" value="UniProtKB-KW"/>
</dbReference>
<dbReference type="InterPro" id="IPR010987">
    <property type="entry name" value="Glutathione-S-Trfase_C-like"/>
</dbReference>
<dbReference type="InterPro" id="IPR004046">
    <property type="entry name" value="GST_C"/>
</dbReference>
<dbReference type="Gene3D" id="3.40.30.10">
    <property type="entry name" value="Glutaredoxin"/>
    <property type="match status" value="1"/>
</dbReference>
<dbReference type="PROSITE" id="PS50404">
    <property type="entry name" value="GST_NTER"/>
    <property type="match status" value="1"/>
</dbReference>
<accession>A0A3N6SHE5</accession>
<dbReference type="SFLD" id="SFLDG00358">
    <property type="entry name" value="Main_(cytGST)"/>
    <property type="match status" value="1"/>
</dbReference>
<dbReference type="Pfam" id="PF00043">
    <property type="entry name" value="GST_C"/>
    <property type="match status" value="1"/>
</dbReference>
<dbReference type="EMBL" id="RHHM01000003">
    <property type="protein sequence ID" value="RQM39353.1"/>
    <property type="molecule type" value="Genomic_DNA"/>
</dbReference>
<dbReference type="CDD" id="cd03188">
    <property type="entry name" value="GST_C_Beta"/>
    <property type="match status" value="1"/>
</dbReference>
<evidence type="ECO:0000259" key="2">
    <source>
        <dbReference type="PROSITE" id="PS50405"/>
    </source>
</evidence>
<dbReference type="SFLD" id="SFLDS00019">
    <property type="entry name" value="Glutathione_Transferase_(cytos"/>
    <property type="match status" value="1"/>
</dbReference>
<name>A0A3N6SHE5_9GAMM</name>
<dbReference type="InterPro" id="IPR040079">
    <property type="entry name" value="Glutathione_S-Trfase"/>
</dbReference>
<evidence type="ECO:0000313" key="3">
    <source>
        <dbReference type="EMBL" id="RQM39353.1"/>
    </source>
</evidence>
<dbReference type="InterPro" id="IPR004045">
    <property type="entry name" value="Glutathione_S-Trfase_N"/>
</dbReference>
<dbReference type="SFLD" id="SFLDG01150">
    <property type="entry name" value="Main.1:_Beta-like"/>
    <property type="match status" value="1"/>
</dbReference>
<comment type="caution">
    <text evidence="3">The sequence shown here is derived from an EMBL/GenBank/DDBJ whole genome shotgun (WGS) entry which is preliminary data.</text>
</comment>
<dbReference type="InterPro" id="IPR036249">
    <property type="entry name" value="Thioredoxin-like_sf"/>
</dbReference>
<feature type="domain" description="GST C-terminal" evidence="2">
    <location>
        <begin position="88"/>
        <end position="201"/>
    </location>
</feature>
<dbReference type="Proteomes" id="UP000279457">
    <property type="component" value="Unassembled WGS sequence"/>
</dbReference>
<dbReference type="Pfam" id="PF13409">
    <property type="entry name" value="GST_N_2"/>
    <property type="match status" value="1"/>
</dbReference>
<dbReference type="NCBIfam" id="NF007831">
    <property type="entry name" value="PRK10542.1"/>
    <property type="match status" value="1"/>
</dbReference>
<dbReference type="PROSITE" id="PS50405">
    <property type="entry name" value="GST_CTER"/>
    <property type="match status" value="1"/>
</dbReference>
<dbReference type="InterPro" id="IPR036282">
    <property type="entry name" value="Glutathione-S-Trfase_C_sf"/>
</dbReference>
<organism evidence="3 4">
    <name type="scientific">Erwinia psidii</name>
    <dbReference type="NCBI Taxonomy" id="69224"/>
    <lineage>
        <taxon>Bacteria</taxon>
        <taxon>Pseudomonadati</taxon>
        <taxon>Pseudomonadota</taxon>
        <taxon>Gammaproteobacteria</taxon>
        <taxon>Enterobacterales</taxon>
        <taxon>Erwiniaceae</taxon>
        <taxon>Erwinia</taxon>
    </lineage>
</organism>
<protein>
    <submittedName>
        <fullName evidence="3">Glutathione transferase GstA</fullName>
    </submittedName>
</protein>
<gene>
    <name evidence="3" type="primary">gstA</name>
    <name evidence="3" type="ORF">EB241_04715</name>
</gene>
<sequence>MMKLYFKPGACSLSPHIVLRETGVDFTLIKVDLQSKMTEQNENFLLINPKGQVPTLQFDDGRILTEGVAIVQYLADCKPDRQLLAPVGSPTRYQTLEWLSFIATELHKTFTPLFRPGTPDEFRAMLRGQLEQKFGWVEQQMQDKQWLTGMHFTVADAYLFTVMRWAKALELDLSAMKKLEVWFNHVAARPAVAEALKAEGV</sequence>
<dbReference type="PANTHER" id="PTHR44051">
    <property type="entry name" value="GLUTATHIONE S-TRANSFERASE-RELATED"/>
    <property type="match status" value="1"/>
</dbReference>
<dbReference type="CDD" id="cd03057">
    <property type="entry name" value="GST_N_Beta"/>
    <property type="match status" value="1"/>
</dbReference>
<keyword evidence="4" id="KW-1185">Reference proteome</keyword>
<dbReference type="SUPFAM" id="SSF47616">
    <property type="entry name" value="GST C-terminal domain-like"/>
    <property type="match status" value="1"/>
</dbReference>
<evidence type="ECO:0000259" key="1">
    <source>
        <dbReference type="PROSITE" id="PS50404"/>
    </source>
</evidence>
<evidence type="ECO:0000313" key="4">
    <source>
        <dbReference type="Proteomes" id="UP000279457"/>
    </source>
</evidence>
<dbReference type="SUPFAM" id="SSF52833">
    <property type="entry name" value="Thioredoxin-like"/>
    <property type="match status" value="1"/>
</dbReference>
<dbReference type="PANTHER" id="PTHR44051:SF8">
    <property type="entry name" value="GLUTATHIONE S-TRANSFERASE GSTA"/>
    <property type="match status" value="1"/>
</dbReference>
<dbReference type="OrthoDB" id="8772754at2"/>
<dbReference type="AlphaFoldDB" id="A0A3N6SHE5"/>
<reference evidence="3 4" key="1">
    <citation type="submission" date="2018-10" db="EMBL/GenBank/DDBJ databases">
        <title>Draft genome sequence for the type isolate of Erwinia psidii, agent causal of bacterial blight in guava (Psidium guajava) and wilt and die-back of Eucalyptus spp.</title>
        <authorList>
            <person name="Hermenegildo P.S."/>
            <person name="Santos S.A."/>
            <person name="Guimaraes L.M.S."/>
            <person name="Vidigal P.M.P."/>
            <person name="Pereira I.C."/>
            <person name="Badel J.L."/>
            <person name="Alfenas-Zerbini P."/>
            <person name="Ferreira M.A.S.V."/>
            <person name="Alfenas A.C."/>
        </authorList>
    </citation>
    <scope>NUCLEOTIDE SEQUENCE [LARGE SCALE GENOMIC DNA]</scope>
    <source>
        <strain evidence="3 4">IBSBF 435</strain>
    </source>
</reference>
<proteinExistence type="predicted"/>
<dbReference type="Gene3D" id="1.20.1050.10">
    <property type="match status" value="1"/>
</dbReference>